<dbReference type="OrthoDB" id="1937206at2759"/>
<feature type="compositionally biased region" description="Low complexity" evidence="9">
    <location>
        <begin position="780"/>
        <end position="795"/>
    </location>
</feature>
<evidence type="ECO:0000256" key="3">
    <source>
        <dbReference type="ARBA" id="ARBA00022759"/>
    </source>
</evidence>
<dbReference type="InterPro" id="IPR027417">
    <property type="entry name" value="P-loop_NTPase"/>
</dbReference>
<feature type="domain" description="XPG-I" evidence="10">
    <location>
        <begin position="484"/>
        <end position="558"/>
    </location>
</feature>
<keyword evidence="4" id="KW-0227">DNA damage</keyword>
<dbReference type="Proteomes" id="UP001152797">
    <property type="component" value="Unassembled WGS sequence"/>
</dbReference>
<dbReference type="SMART" id="SM00484">
    <property type="entry name" value="XPGI"/>
    <property type="match status" value="1"/>
</dbReference>
<feature type="compositionally biased region" description="Basic and acidic residues" evidence="9">
    <location>
        <begin position="667"/>
        <end position="697"/>
    </location>
</feature>
<dbReference type="PRINTS" id="PR00853">
    <property type="entry name" value="XPGRADSUPER"/>
</dbReference>
<evidence type="ECO:0000256" key="1">
    <source>
        <dbReference type="ARBA" id="ARBA00022553"/>
    </source>
</evidence>
<evidence type="ECO:0000313" key="13">
    <source>
        <dbReference type="EMBL" id="CAL1143916.1"/>
    </source>
</evidence>
<keyword evidence="3 14" id="KW-0378">Hydrolase</keyword>
<dbReference type="PANTHER" id="PTHR11081:SF9">
    <property type="entry name" value="FLAP ENDONUCLEASE 1"/>
    <property type="match status" value="1"/>
</dbReference>
<keyword evidence="3 14" id="KW-0540">Nuclease</keyword>
<organism evidence="12">
    <name type="scientific">Cladocopium goreaui</name>
    <dbReference type="NCBI Taxonomy" id="2562237"/>
    <lineage>
        <taxon>Eukaryota</taxon>
        <taxon>Sar</taxon>
        <taxon>Alveolata</taxon>
        <taxon>Dinophyceae</taxon>
        <taxon>Suessiales</taxon>
        <taxon>Symbiodiniaceae</taxon>
        <taxon>Cladocopium</taxon>
    </lineage>
</organism>
<keyword evidence="3 14" id="KW-0255">Endonuclease</keyword>
<evidence type="ECO:0000256" key="5">
    <source>
        <dbReference type="ARBA" id="ARBA00022842"/>
    </source>
</evidence>
<reference evidence="13" key="2">
    <citation type="submission" date="2024-04" db="EMBL/GenBank/DDBJ databases">
        <authorList>
            <person name="Chen Y."/>
            <person name="Shah S."/>
            <person name="Dougan E. K."/>
            <person name="Thang M."/>
            <person name="Chan C."/>
        </authorList>
    </citation>
    <scope>NUCLEOTIDE SEQUENCE [LARGE SCALE GENOMIC DNA]</scope>
</reference>
<dbReference type="PANTHER" id="PTHR11081">
    <property type="entry name" value="FLAP ENDONUCLEASE FAMILY MEMBER"/>
    <property type="match status" value="1"/>
</dbReference>
<proteinExistence type="predicted"/>
<keyword evidence="5" id="KW-0460">Magnesium</keyword>
<reference evidence="12" key="1">
    <citation type="submission" date="2022-10" db="EMBL/GenBank/DDBJ databases">
        <authorList>
            <person name="Chen Y."/>
            <person name="Dougan E. K."/>
            <person name="Chan C."/>
            <person name="Rhodes N."/>
            <person name="Thang M."/>
        </authorList>
    </citation>
    <scope>NUCLEOTIDE SEQUENCE</scope>
</reference>
<name>A0A9P1CFM8_9DINO</name>
<dbReference type="EMBL" id="CAMXCT020001489">
    <property type="protein sequence ID" value="CAL1143916.1"/>
    <property type="molecule type" value="Genomic_DNA"/>
</dbReference>
<evidence type="ECO:0000256" key="7">
    <source>
        <dbReference type="ARBA" id="ARBA00023204"/>
    </source>
</evidence>
<dbReference type="InterPro" id="IPR006084">
    <property type="entry name" value="XPG/Rad2"/>
</dbReference>
<evidence type="ECO:0000313" key="12">
    <source>
        <dbReference type="EMBL" id="CAI3990541.1"/>
    </source>
</evidence>
<comment type="caution">
    <text evidence="12">The sequence shown here is derived from an EMBL/GenBank/DDBJ whole genome shotgun (WGS) entry which is preliminary data.</text>
</comment>
<dbReference type="GO" id="GO:0006281">
    <property type="term" value="P:DNA repair"/>
    <property type="evidence" value="ECO:0007669"/>
    <property type="project" value="UniProtKB-KW"/>
</dbReference>
<dbReference type="Pfam" id="PF00752">
    <property type="entry name" value="XPG_N"/>
    <property type="match status" value="1"/>
</dbReference>
<dbReference type="GO" id="GO:0017108">
    <property type="term" value="F:5'-flap endonuclease activity"/>
    <property type="evidence" value="ECO:0007669"/>
    <property type="project" value="TreeGrafter"/>
</dbReference>
<evidence type="ECO:0000313" key="14">
    <source>
        <dbReference type="EMBL" id="CAL4777853.1"/>
    </source>
</evidence>
<evidence type="ECO:0000259" key="11">
    <source>
        <dbReference type="SMART" id="SM00485"/>
    </source>
</evidence>
<evidence type="ECO:0000259" key="10">
    <source>
        <dbReference type="SMART" id="SM00484"/>
    </source>
</evidence>
<evidence type="ECO:0000313" key="15">
    <source>
        <dbReference type="Proteomes" id="UP001152797"/>
    </source>
</evidence>
<dbReference type="InterPro" id="IPR006085">
    <property type="entry name" value="XPG_DNA_repair_N"/>
</dbReference>
<evidence type="ECO:0000256" key="2">
    <source>
        <dbReference type="ARBA" id="ARBA00022723"/>
    </source>
</evidence>
<dbReference type="InterPro" id="IPR029060">
    <property type="entry name" value="PIN-like_dom_sf"/>
</dbReference>
<dbReference type="PROSITE" id="PS00841">
    <property type="entry name" value="XPG_1"/>
    <property type="match status" value="1"/>
</dbReference>
<dbReference type="InterPro" id="IPR019974">
    <property type="entry name" value="XPG_CS"/>
</dbReference>
<dbReference type="AlphaFoldDB" id="A0A9P1CFM8"/>
<feature type="coiled-coil region" evidence="8">
    <location>
        <begin position="162"/>
        <end position="196"/>
    </location>
</feature>
<dbReference type="EMBL" id="CAMXCT030001489">
    <property type="protein sequence ID" value="CAL4777853.1"/>
    <property type="molecule type" value="Genomic_DNA"/>
</dbReference>
<dbReference type="InterPro" id="IPR006086">
    <property type="entry name" value="XPG-I_dom"/>
</dbReference>
<dbReference type="GO" id="GO:0004523">
    <property type="term" value="F:RNA-DNA hybrid ribonuclease activity"/>
    <property type="evidence" value="ECO:0007669"/>
    <property type="project" value="TreeGrafter"/>
</dbReference>
<dbReference type="GO" id="GO:0005634">
    <property type="term" value="C:nucleus"/>
    <property type="evidence" value="ECO:0007669"/>
    <property type="project" value="TreeGrafter"/>
</dbReference>
<keyword evidence="2" id="KW-0479">Metal-binding</keyword>
<feature type="domain" description="XPG N-terminal" evidence="11">
    <location>
        <begin position="1"/>
        <end position="108"/>
    </location>
</feature>
<dbReference type="GO" id="GO:0000287">
    <property type="term" value="F:magnesium ion binding"/>
    <property type="evidence" value="ECO:0007669"/>
    <property type="project" value="TreeGrafter"/>
</dbReference>
<dbReference type="Gene3D" id="3.40.50.300">
    <property type="entry name" value="P-loop containing nucleotide triphosphate hydrolases"/>
    <property type="match status" value="1"/>
</dbReference>
<feature type="compositionally biased region" description="Low complexity" evidence="9">
    <location>
        <begin position="698"/>
        <end position="711"/>
    </location>
</feature>
<evidence type="ECO:0000256" key="4">
    <source>
        <dbReference type="ARBA" id="ARBA00022763"/>
    </source>
</evidence>
<dbReference type="Gene3D" id="3.40.50.1010">
    <property type="entry name" value="5'-nuclease"/>
    <property type="match status" value="2"/>
</dbReference>
<keyword evidence="1" id="KW-0597">Phosphoprotein</keyword>
<dbReference type="SUPFAM" id="SSF88723">
    <property type="entry name" value="PIN domain-like"/>
    <property type="match status" value="2"/>
</dbReference>
<sequence>MGIKQLGKFLKSSCASAMSHHSCASEYKEAVVAIDVSPCLYQCMTAMGDTPPGVQPGSDLDTSHIVGLFRRSVRLLELGIKPIFVFDGEAPEMKSHVLQQRAKNRARSKELLEEAQAVGDEDAVKRYGARTRAVLALFSTILLLGFLLLESQMIDSPRRVDFDAMLAELNSLKQNVSDLQRQLHRVEQKLPKERENYSMTHDRRVPFTARCGEMYKSLLPVTSRDLKACRVFRFIHVAKNGGTALEEWLENNDLQCLLMKGSFEHVDMQVEFPTRSKGTCYLTMVRDPVERWISGFLSRWRQGCPSHCSNWTKAEEKVFQMFQTPNQLAEAFSSPDPQLRNAADMAHSTIHHLYRGYATYFPYGKIMLRHLLFAGLTCNLETDAFAMLRAIGVPDESLLGVSPIKRVHQNPVSYQDLQTGLSAQALRNIQRKVKDDYDVLKLMVEENIIESQNISSICQGGLDCTGRLVKATQRHNDEAMELLRTMGLPALQAPGEAERLCAQLALSGQAKAAATEDFDALVFGAPKLLRNLHHGSASPQLPLVQEIRLPEILAQLHFSQLEFVDFCILAGCDYLPTISKVQMLQNACDVIQNVPQTLDACGDKEQAAALALIPSVEAERLGVCPLADLLAAAKCVEIILPDTETQRREWKVSDIVAEEPQASQAPVRRDTERGPRPSKPERCVYVARSDRMKEAKNSRPSARLSEYSSSYSSLSVSQRPGRLLAARRVDRMDRSSPVAMSDPLGKSHRHRQDQLSASLKMRGPMLQRGSGGVPPGRNYASHVAQPAPPSVSSVAPARQVYPPWKTLGYPVRTSMSPERYPSKLISASVAAPTATISTASRASSPAQSMVPHLHGVHGAPVTSMASLGAPVPVPRTFSRQASMDRSQQWVSVNAVNRERSDLGTFTSPVMVRDQRGVICQAWAPVAQAPHRIVGYGTYRPAMAPMSAPMRAFPVRQCQGPVIYGADMQWGNGAMGPTVMVKKG</sequence>
<dbReference type="GO" id="GO:0030145">
    <property type="term" value="F:manganese ion binding"/>
    <property type="evidence" value="ECO:0007669"/>
    <property type="project" value="TreeGrafter"/>
</dbReference>
<evidence type="ECO:0000256" key="8">
    <source>
        <dbReference type="SAM" id="Coils"/>
    </source>
</evidence>
<protein>
    <submittedName>
        <fullName evidence="14">Flap endonuclease 1 (FEN-1) (Fla p structure-specific endonuclease 1)</fullName>
    </submittedName>
</protein>
<dbReference type="Gene3D" id="1.10.150.20">
    <property type="entry name" value="5' to 3' exonuclease, C-terminal subdomain"/>
    <property type="match status" value="1"/>
</dbReference>
<accession>A0A9P1CFM8</accession>
<keyword evidence="8" id="KW-0175">Coiled coil</keyword>
<gene>
    <name evidence="12" type="ORF">C1SCF055_LOCUS17521</name>
</gene>
<evidence type="ECO:0000256" key="6">
    <source>
        <dbReference type="ARBA" id="ARBA00023128"/>
    </source>
</evidence>
<feature type="region of interest" description="Disordered" evidence="9">
    <location>
        <begin position="652"/>
        <end position="711"/>
    </location>
</feature>
<keyword evidence="15" id="KW-1185">Reference proteome</keyword>
<dbReference type="EMBL" id="CAMXCT010001489">
    <property type="protein sequence ID" value="CAI3990541.1"/>
    <property type="molecule type" value="Genomic_DNA"/>
</dbReference>
<dbReference type="GO" id="GO:0008409">
    <property type="term" value="F:5'-3' exonuclease activity"/>
    <property type="evidence" value="ECO:0007669"/>
    <property type="project" value="TreeGrafter"/>
</dbReference>
<dbReference type="Pfam" id="PF00867">
    <property type="entry name" value="XPG_I"/>
    <property type="match status" value="1"/>
</dbReference>
<keyword evidence="6" id="KW-0496">Mitochondrion</keyword>
<evidence type="ECO:0000256" key="9">
    <source>
        <dbReference type="SAM" id="MobiDB-lite"/>
    </source>
</evidence>
<feature type="region of interest" description="Disordered" evidence="9">
    <location>
        <begin position="731"/>
        <end position="795"/>
    </location>
</feature>
<dbReference type="SMART" id="SM00485">
    <property type="entry name" value="XPGN"/>
    <property type="match status" value="1"/>
</dbReference>
<keyword evidence="7" id="KW-0234">DNA repair</keyword>